<feature type="transmembrane region" description="Helical" evidence="1">
    <location>
        <begin position="74"/>
        <end position="98"/>
    </location>
</feature>
<evidence type="ECO:0000313" key="3">
    <source>
        <dbReference type="EMBL" id="SUZ91869.1"/>
    </source>
</evidence>
<feature type="domain" description="YutG/PgpA" evidence="2">
    <location>
        <begin position="2"/>
        <end position="96"/>
    </location>
</feature>
<organism evidence="3">
    <name type="scientific">marine metagenome</name>
    <dbReference type="NCBI Taxonomy" id="408172"/>
    <lineage>
        <taxon>unclassified sequences</taxon>
        <taxon>metagenomes</taxon>
        <taxon>ecological metagenomes</taxon>
    </lineage>
</organism>
<dbReference type="AlphaFoldDB" id="A0A381RLM1"/>
<dbReference type="InterPro" id="IPR036681">
    <property type="entry name" value="PgpA-like_sf"/>
</dbReference>
<evidence type="ECO:0000256" key="1">
    <source>
        <dbReference type="SAM" id="Phobius"/>
    </source>
</evidence>
<feature type="non-terminal residue" evidence="3">
    <location>
        <position position="1"/>
    </location>
</feature>
<dbReference type="PANTHER" id="PTHR36305:SF1">
    <property type="entry name" value="PHOSPHATIDYLGLYCEROPHOSPHATASE A"/>
    <property type="match status" value="1"/>
</dbReference>
<dbReference type="GO" id="GO:0008962">
    <property type="term" value="F:phosphatidylglycerophosphatase activity"/>
    <property type="evidence" value="ECO:0007669"/>
    <property type="project" value="InterPro"/>
</dbReference>
<gene>
    <name evidence="3" type="ORF">METZ01_LOCUS44723</name>
</gene>
<dbReference type="GO" id="GO:0006629">
    <property type="term" value="P:lipid metabolic process"/>
    <property type="evidence" value="ECO:0007669"/>
    <property type="project" value="InterPro"/>
</dbReference>
<dbReference type="InterPro" id="IPR007686">
    <property type="entry name" value="YutG/PgpA"/>
</dbReference>
<reference evidence="3" key="1">
    <citation type="submission" date="2018-05" db="EMBL/GenBank/DDBJ databases">
        <authorList>
            <person name="Lanie J.A."/>
            <person name="Ng W.-L."/>
            <person name="Kazmierczak K.M."/>
            <person name="Andrzejewski T.M."/>
            <person name="Davidsen T.M."/>
            <person name="Wayne K.J."/>
            <person name="Tettelin H."/>
            <person name="Glass J.I."/>
            <person name="Rusch D."/>
            <person name="Podicherti R."/>
            <person name="Tsui H.-C.T."/>
            <person name="Winkler M.E."/>
        </authorList>
    </citation>
    <scope>NUCLEOTIDE SEQUENCE</scope>
</reference>
<name>A0A381RLM1_9ZZZZ</name>
<dbReference type="PANTHER" id="PTHR36305">
    <property type="entry name" value="PHOSPHATIDYLGLYCEROPHOSPHATASE A"/>
    <property type="match status" value="1"/>
</dbReference>
<proteinExistence type="predicted"/>
<dbReference type="InterPro" id="IPR026037">
    <property type="entry name" value="PgpA"/>
</dbReference>
<keyword evidence="1" id="KW-0472">Membrane</keyword>
<keyword evidence="1" id="KW-1133">Transmembrane helix</keyword>
<protein>
    <recommendedName>
        <fullName evidence="2">YutG/PgpA domain-containing protein</fullName>
    </recommendedName>
</protein>
<dbReference type="SUPFAM" id="SSF101307">
    <property type="entry name" value="YutG-like"/>
    <property type="match status" value="1"/>
</dbReference>
<dbReference type="Pfam" id="PF04608">
    <property type="entry name" value="PgpA"/>
    <property type="match status" value="1"/>
</dbReference>
<evidence type="ECO:0000259" key="2">
    <source>
        <dbReference type="Pfam" id="PF04608"/>
    </source>
</evidence>
<dbReference type="EMBL" id="UINC01002012">
    <property type="protein sequence ID" value="SUZ91869.1"/>
    <property type="molecule type" value="Genomic_DNA"/>
</dbReference>
<keyword evidence="1" id="KW-0812">Transmembrane</keyword>
<accession>A0A381RLM1</accession>
<sequence>VIFINIYSDTIKKYDASEIVIDEFLGVLFIIIFYDYFKFTNDLNMFIIIFILFRFFDILKPFPAKWIDKNIKNAWGVLLDDIFASIYCLIILFFLHAIL</sequence>